<evidence type="ECO:0008006" key="3">
    <source>
        <dbReference type="Google" id="ProtNLM"/>
    </source>
</evidence>
<dbReference type="EMBL" id="MG775259">
    <property type="protein sequence ID" value="AUV61758.1"/>
    <property type="molecule type" value="Genomic_DNA"/>
</dbReference>
<protein>
    <recommendedName>
        <fullName evidence="3">Tail fiber protein</fullName>
    </recommendedName>
</protein>
<organism evidence="1 2">
    <name type="scientific">Pseudomonas phage Bjorn</name>
    <dbReference type="NCBI Taxonomy" id="2079288"/>
    <lineage>
        <taxon>Viruses</taxon>
        <taxon>Duplodnaviria</taxon>
        <taxon>Heunggongvirae</taxon>
        <taxon>Uroviricota</taxon>
        <taxon>Caudoviricetes</taxon>
        <taxon>Bjornvirus</taxon>
        <taxon>Bjornvirus bjorn</taxon>
    </lineage>
</organism>
<evidence type="ECO:0000313" key="1">
    <source>
        <dbReference type="EMBL" id="AUV61758.1"/>
    </source>
</evidence>
<accession>A0A2K9VHJ8</accession>
<dbReference type="OrthoDB" id="14937at10239"/>
<proteinExistence type="predicted"/>
<gene>
    <name evidence="1" type="ORF">PsPhBjorn_gp58</name>
</gene>
<keyword evidence="2" id="KW-1185">Reference proteome</keyword>
<name>A0A2K9VHJ8_9CAUD</name>
<sequence length="232" mass="24721">MAKYNPTVPPTKENELLPFLDDEFVRIGQSLNDVEAGFWGVSENAPEKLRPGLVKFFAAGVVGVNEGLYTYGTDDVWRYGGTVPDPKPLPGAWTVLPAALNGSAPAGNCAYRINTDKDALILTFFLTGGTISTTTKIYTLPVGARPDIDVPFPLYTQTPLIGTTLTFPPPNNPGANQYDQIINILTRATAATAISPAAYCLVKTNGDVEVTFVPNNGTLFGGTFNVPLPVSP</sequence>
<reference evidence="1 2" key="1">
    <citation type="submission" date="2018-01" db="EMBL/GenBank/DDBJ databases">
        <title>Pseudomonas phages infecting Pseudomonas sp. isolated from Prunus avium.</title>
        <authorList>
            <person name="Colberg O."/>
            <person name="Byth Carstens A."/>
        </authorList>
    </citation>
    <scope>NUCLEOTIDE SEQUENCE [LARGE SCALE GENOMIC DNA]</scope>
</reference>
<evidence type="ECO:0000313" key="2">
    <source>
        <dbReference type="Proteomes" id="UP000240564"/>
    </source>
</evidence>
<dbReference type="Proteomes" id="UP000240564">
    <property type="component" value="Segment"/>
</dbReference>